<evidence type="ECO:0000256" key="1">
    <source>
        <dbReference type="ARBA" id="ARBA00022741"/>
    </source>
</evidence>
<dbReference type="GO" id="GO:0110051">
    <property type="term" value="P:metabolite repair"/>
    <property type="evidence" value="ECO:0007669"/>
    <property type="project" value="TreeGrafter"/>
</dbReference>
<proteinExistence type="inferred from homology"/>
<dbReference type="PROSITE" id="PS51383">
    <property type="entry name" value="YJEF_C_3"/>
    <property type="match status" value="1"/>
</dbReference>
<comment type="catalytic activity">
    <reaction evidence="6">
        <text>(6S)-NADPHX + ADP = AMP + phosphate + NADPH + H(+)</text>
        <dbReference type="Rhea" id="RHEA:32235"/>
        <dbReference type="ChEBI" id="CHEBI:15378"/>
        <dbReference type="ChEBI" id="CHEBI:43474"/>
        <dbReference type="ChEBI" id="CHEBI:57783"/>
        <dbReference type="ChEBI" id="CHEBI:64076"/>
        <dbReference type="ChEBI" id="CHEBI:456215"/>
        <dbReference type="ChEBI" id="CHEBI:456216"/>
        <dbReference type="EC" id="4.2.1.136"/>
    </reaction>
</comment>
<dbReference type="PROSITE" id="PS01050">
    <property type="entry name" value="YJEF_C_2"/>
    <property type="match status" value="1"/>
</dbReference>
<keyword evidence="2 6" id="KW-0067">ATP-binding</keyword>
<evidence type="ECO:0000256" key="4">
    <source>
        <dbReference type="ARBA" id="ARBA00023027"/>
    </source>
</evidence>
<keyword evidence="3 6" id="KW-0521">NADP</keyword>
<feature type="binding site" evidence="6">
    <location>
        <position position="40"/>
    </location>
    <ligand>
        <name>(6S)-NADPHX</name>
        <dbReference type="ChEBI" id="CHEBI:64076"/>
    </ligand>
</feature>
<reference evidence="8 9" key="1">
    <citation type="journal article" date="2016" name="Nat. Commun.">
        <title>Thousands of microbial genomes shed light on interconnected biogeochemical processes in an aquifer system.</title>
        <authorList>
            <person name="Anantharaman K."/>
            <person name="Brown C.T."/>
            <person name="Hug L.A."/>
            <person name="Sharon I."/>
            <person name="Castelle C.J."/>
            <person name="Probst A.J."/>
            <person name="Thomas B.C."/>
            <person name="Singh A."/>
            <person name="Wilkins M.J."/>
            <person name="Karaoz U."/>
            <person name="Brodie E.L."/>
            <person name="Williams K.H."/>
            <person name="Hubbard S.S."/>
            <person name="Banfield J.F."/>
        </authorList>
    </citation>
    <scope>NUCLEOTIDE SEQUENCE [LARGE SCALE GENOMIC DNA]</scope>
</reference>
<dbReference type="STRING" id="1802583.A2311_06540"/>
<dbReference type="Gene3D" id="3.40.1190.20">
    <property type="match status" value="1"/>
</dbReference>
<evidence type="ECO:0000256" key="3">
    <source>
        <dbReference type="ARBA" id="ARBA00022857"/>
    </source>
</evidence>
<keyword evidence="5 6" id="KW-0456">Lyase</keyword>
<evidence type="ECO:0000256" key="2">
    <source>
        <dbReference type="ARBA" id="ARBA00022840"/>
    </source>
</evidence>
<dbReference type="CDD" id="cd01171">
    <property type="entry name" value="YXKO-related"/>
    <property type="match status" value="1"/>
</dbReference>
<dbReference type="Proteomes" id="UP000178951">
    <property type="component" value="Unassembled WGS sequence"/>
</dbReference>
<feature type="binding site" evidence="6">
    <location>
        <position position="220"/>
    </location>
    <ligand>
        <name>AMP</name>
        <dbReference type="ChEBI" id="CHEBI:456215"/>
    </ligand>
</feature>
<comment type="cofactor">
    <cofactor evidence="6">
        <name>Mg(2+)</name>
        <dbReference type="ChEBI" id="CHEBI:18420"/>
    </cofactor>
</comment>
<feature type="binding site" evidence="6">
    <location>
        <position position="101"/>
    </location>
    <ligand>
        <name>(6S)-NADPHX</name>
        <dbReference type="ChEBI" id="CHEBI:64076"/>
    </ligand>
</feature>
<dbReference type="PANTHER" id="PTHR12592:SF0">
    <property type="entry name" value="ATP-DEPENDENT (S)-NAD(P)H-HYDRATE DEHYDRATASE"/>
    <property type="match status" value="1"/>
</dbReference>
<dbReference type="HAMAP" id="MF_01965">
    <property type="entry name" value="NADHX_dehydratase"/>
    <property type="match status" value="1"/>
</dbReference>
<dbReference type="InterPro" id="IPR000631">
    <property type="entry name" value="CARKD"/>
</dbReference>
<dbReference type="SUPFAM" id="SSF53613">
    <property type="entry name" value="Ribokinase-like"/>
    <property type="match status" value="1"/>
</dbReference>
<feature type="binding site" evidence="6">
    <location>
        <position position="221"/>
    </location>
    <ligand>
        <name>(6S)-NADPHX</name>
        <dbReference type="ChEBI" id="CHEBI:64076"/>
    </ligand>
</feature>
<dbReference type="EMBL" id="MEUF01000090">
    <property type="protein sequence ID" value="OGC29439.1"/>
    <property type="molecule type" value="Genomic_DNA"/>
</dbReference>
<feature type="binding site" evidence="6">
    <location>
        <position position="154"/>
    </location>
    <ligand>
        <name>(6S)-NADPHX</name>
        <dbReference type="ChEBI" id="CHEBI:64076"/>
    </ligand>
</feature>
<comment type="catalytic activity">
    <reaction evidence="6">
        <text>(6S)-NADHX + ADP = AMP + phosphate + NADH + H(+)</text>
        <dbReference type="Rhea" id="RHEA:32223"/>
        <dbReference type="ChEBI" id="CHEBI:15378"/>
        <dbReference type="ChEBI" id="CHEBI:43474"/>
        <dbReference type="ChEBI" id="CHEBI:57945"/>
        <dbReference type="ChEBI" id="CHEBI:64074"/>
        <dbReference type="ChEBI" id="CHEBI:456215"/>
        <dbReference type="ChEBI" id="CHEBI:456216"/>
        <dbReference type="EC" id="4.2.1.136"/>
    </reaction>
</comment>
<keyword evidence="1 6" id="KW-0547">Nucleotide-binding</keyword>
<accession>A0A1F4TAD8</accession>
<comment type="similarity">
    <text evidence="6">Belongs to the NnrD/CARKD family.</text>
</comment>
<sequence length="281" mass="29514">MSQNKKPDIKSLFPKRPAAAHKGDFGRVVILAGSAGMLGAGILSSRAALRTGAGLVYLAVPKELQDITNVATPEGIVQGYRQINDLFPLINECSALAIGPGLGSERRIAKELLLYLNETSFSAPIVVDADGLTAFNDDRQLLSKLNLKMVLTPHPGELSRLIGLKVAEIQAAREKVAISTAKLLKKTIVLKGRGTVIASPVGEYYINNTGNPGMATAGSGDVLTGMMVAMLAQRADLFQAAAAAVYLHGLAGDLAAKETGEYSLVASDIIKLIPEALKKGI</sequence>
<gene>
    <name evidence="6" type="primary">nnrD</name>
    <name evidence="8" type="ORF">A2311_06540</name>
</gene>
<name>A0A1F4TAD8_UNCSA</name>
<dbReference type="NCBIfam" id="TIGR00196">
    <property type="entry name" value="yjeF_cterm"/>
    <property type="match status" value="1"/>
</dbReference>
<keyword evidence="4 6" id="KW-0520">NAD</keyword>
<evidence type="ECO:0000256" key="5">
    <source>
        <dbReference type="ARBA" id="ARBA00023239"/>
    </source>
</evidence>
<feature type="domain" description="YjeF C-terminal" evidence="7">
    <location>
        <begin position="5"/>
        <end position="280"/>
    </location>
</feature>
<comment type="function">
    <text evidence="6">Catalyzes the dehydration of the S-form of NAD(P)HX at the expense of ADP, which is converted to AMP. Together with NAD(P)HX epimerase, which catalyzes the epimerization of the S- and R-forms, the enzyme allows the repair of both epimers of NAD(P)HX, a damaged form of NAD(P)H that is a result of enzymatic or heat-dependent hydration.</text>
</comment>
<dbReference type="InterPro" id="IPR029056">
    <property type="entry name" value="Ribokinase-like"/>
</dbReference>
<organism evidence="8 9">
    <name type="scientific">candidate division WOR-1 bacterium RIFOXYB2_FULL_48_7</name>
    <dbReference type="NCBI Taxonomy" id="1802583"/>
    <lineage>
        <taxon>Bacteria</taxon>
        <taxon>Bacillati</taxon>
        <taxon>Saganbacteria</taxon>
    </lineage>
</organism>
<protein>
    <recommendedName>
        <fullName evidence="6">ADP-dependent (S)-NAD(P)H-hydrate dehydratase</fullName>
        <ecNumber evidence="6">4.2.1.136</ecNumber>
    </recommendedName>
    <alternativeName>
        <fullName evidence="6">ADP-dependent NAD(P)HX dehydratase</fullName>
    </alternativeName>
</protein>
<feature type="binding site" evidence="6">
    <location>
        <begin position="191"/>
        <end position="195"/>
    </location>
    <ligand>
        <name>AMP</name>
        <dbReference type="ChEBI" id="CHEBI:456215"/>
    </ligand>
</feature>
<dbReference type="AlphaFoldDB" id="A0A1F4TAD8"/>
<dbReference type="EC" id="4.2.1.136" evidence="6"/>
<dbReference type="GO" id="GO:0005524">
    <property type="term" value="F:ATP binding"/>
    <property type="evidence" value="ECO:0007669"/>
    <property type="project" value="UniProtKB-KW"/>
</dbReference>
<dbReference type="GO" id="GO:0052856">
    <property type="term" value="F:NAD(P)HX epimerase activity"/>
    <property type="evidence" value="ECO:0007669"/>
    <property type="project" value="TreeGrafter"/>
</dbReference>
<dbReference type="InterPro" id="IPR017953">
    <property type="entry name" value="Carbohydrate_kinase_pred_CS"/>
</dbReference>
<comment type="caution">
    <text evidence="8">The sequence shown here is derived from an EMBL/GenBank/DDBJ whole genome shotgun (WGS) entry which is preliminary data.</text>
</comment>
<dbReference type="GO" id="GO:0046496">
    <property type="term" value="P:nicotinamide nucleotide metabolic process"/>
    <property type="evidence" value="ECO:0007669"/>
    <property type="project" value="UniProtKB-UniRule"/>
</dbReference>
<evidence type="ECO:0000313" key="8">
    <source>
        <dbReference type="EMBL" id="OGC29439.1"/>
    </source>
</evidence>
<evidence type="ECO:0000256" key="6">
    <source>
        <dbReference type="HAMAP-Rule" id="MF_01965"/>
    </source>
</evidence>
<dbReference type="PANTHER" id="PTHR12592">
    <property type="entry name" value="ATP-DEPENDENT (S)-NAD(P)H-HYDRATE DEHYDRATASE FAMILY MEMBER"/>
    <property type="match status" value="1"/>
</dbReference>
<comment type="subunit">
    <text evidence="6">Homotetramer.</text>
</comment>
<evidence type="ECO:0000259" key="7">
    <source>
        <dbReference type="PROSITE" id="PS51383"/>
    </source>
</evidence>
<dbReference type="Pfam" id="PF01256">
    <property type="entry name" value="Carb_kinase"/>
    <property type="match status" value="1"/>
</dbReference>
<dbReference type="GO" id="GO:0052855">
    <property type="term" value="F:ADP-dependent NAD(P)H-hydrate dehydratase activity"/>
    <property type="evidence" value="ECO:0007669"/>
    <property type="project" value="UniProtKB-UniRule"/>
</dbReference>
<evidence type="ECO:0000313" key="9">
    <source>
        <dbReference type="Proteomes" id="UP000178951"/>
    </source>
</evidence>